<dbReference type="EMBL" id="CP000360">
    <property type="protein sequence ID" value="ABF42347.1"/>
    <property type="molecule type" value="Genomic_DNA"/>
</dbReference>
<dbReference type="HOGENOM" id="CLU_1452679_0_0_0"/>
<dbReference type="OrthoDB" id="5519795at2"/>
<evidence type="ECO:0000313" key="2">
    <source>
        <dbReference type="EMBL" id="ABF42347.1"/>
    </source>
</evidence>
<keyword evidence="1" id="KW-0472">Membrane</keyword>
<feature type="transmembrane region" description="Helical" evidence="1">
    <location>
        <begin position="138"/>
        <end position="157"/>
    </location>
</feature>
<feature type="transmembrane region" description="Helical" evidence="1">
    <location>
        <begin position="88"/>
        <end position="106"/>
    </location>
</feature>
<dbReference type="EnsemblBacteria" id="ABF42347">
    <property type="protein sequence ID" value="ABF42347"/>
    <property type="gene ID" value="Acid345_3346"/>
</dbReference>
<keyword evidence="3" id="KW-1185">Reference proteome</keyword>
<dbReference type="Pfam" id="PF04307">
    <property type="entry name" value="YdjM"/>
    <property type="match status" value="1"/>
</dbReference>
<gene>
    <name evidence="2" type="ordered locus">Acid345_3346</name>
</gene>
<proteinExistence type="predicted"/>
<dbReference type="STRING" id="204669.Acid345_3346"/>
<keyword evidence="1" id="KW-0812">Transmembrane</keyword>
<accession>Q1ILA3</accession>
<dbReference type="RefSeq" id="WP_011524146.1">
    <property type="nucleotide sequence ID" value="NC_008009.1"/>
</dbReference>
<dbReference type="eggNOG" id="ENOG5032W27">
    <property type="taxonomic scope" value="Bacteria"/>
</dbReference>
<dbReference type="KEGG" id="aba:Acid345_3346"/>
<keyword evidence="1" id="KW-1133">Transmembrane helix</keyword>
<sequence length="186" mass="20518">MSPATHLLAAGVLAGFSRLDHRGRVAVMIAGVIPDIDGLGVVPELFTRHSAHPLLWFSEFHHQLHTLLFAIIVTLVAVAFCGERLKTALFVLASFHLHLLCDLIGARGPDGDSWPIPYFAPFTQAHAWTWSGQWPLNGWQNFAITGLLLVATFWLAVRNGNSVVELFSTRADERFVGTLRGRLRSA</sequence>
<organism evidence="2 3">
    <name type="scientific">Koribacter versatilis (strain Ellin345)</name>
    <dbReference type="NCBI Taxonomy" id="204669"/>
    <lineage>
        <taxon>Bacteria</taxon>
        <taxon>Pseudomonadati</taxon>
        <taxon>Acidobacteriota</taxon>
        <taxon>Terriglobia</taxon>
        <taxon>Terriglobales</taxon>
        <taxon>Candidatus Korobacteraceae</taxon>
        <taxon>Candidatus Korobacter</taxon>
    </lineage>
</organism>
<protein>
    <submittedName>
        <fullName evidence="2">Membrane-bound metal-dependent hydrolase</fullName>
    </submittedName>
</protein>
<dbReference type="GO" id="GO:0016787">
    <property type="term" value="F:hydrolase activity"/>
    <property type="evidence" value="ECO:0007669"/>
    <property type="project" value="UniProtKB-KW"/>
</dbReference>
<keyword evidence="2" id="KW-0378">Hydrolase</keyword>
<dbReference type="AlphaFoldDB" id="Q1ILA3"/>
<dbReference type="InterPro" id="IPR007404">
    <property type="entry name" value="YdjM-like"/>
</dbReference>
<feature type="transmembrane region" description="Helical" evidence="1">
    <location>
        <begin position="64"/>
        <end position="81"/>
    </location>
</feature>
<evidence type="ECO:0000256" key="1">
    <source>
        <dbReference type="SAM" id="Phobius"/>
    </source>
</evidence>
<evidence type="ECO:0000313" key="3">
    <source>
        <dbReference type="Proteomes" id="UP000002432"/>
    </source>
</evidence>
<reference evidence="2 3" key="1">
    <citation type="journal article" date="2009" name="Appl. Environ. Microbiol.">
        <title>Three genomes from the phylum Acidobacteria provide insight into the lifestyles of these microorganisms in soils.</title>
        <authorList>
            <person name="Ward N.L."/>
            <person name="Challacombe J.F."/>
            <person name="Janssen P.H."/>
            <person name="Henrissat B."/>
            <person name="Coutinho P.M."/>
            <person name="Wu M."/>
            <person name="Xie G."/>
            <person name="Haft D.H."/>
            <person name="Sait M."/>
            <person name="Badger J."/>
            <person name="Barabote R.D."/>
            <person name="Bradley B."/>
            <person name="Brettin T.S."/>
            <person name="Brinkac L.M."/>
            <person name="Bruce D."/>
            <person name="Creasy T."/>
            <person name="Daugherty S.C."/>
            <person name="Davidsen T.M."/>
            <person name="DeBoy R.T."/>
            <person name="Detter J.C."/>
            <person name="Dodson R.J."/>
            <person name="Durkin A.S."/>
            <person name="Ganapathy A."/>
            <person name="Gwinn-Giglio M."/>
            <person name="Han C.S."/>
            <person name="Khouri H."/>
            <person name="Kiss H."/>
            <person name="Kothari S.P."/>
            <person name="Madupu R."/>
            <person name="Nelson K.E."/>
            <person name="Nelson W.C."/>
            <person name="Paulsen I."/>
            <person name="Penn K."/>
            <person name="Ren Q."/>
            <person name="Rosovitz M.J."/>
            <person name="Selengut J.D."/>
            <person name="Shrivastava S."/>
            <person name="Sullivan S.A."/>
            <person name="Tapia R."/>
            <person name="Thompson L.S."/>
            <person name="Watkins K.L."/>
            <person name="Yang Q."/>
            <person name="Yu C."/>
            <person name="Zafar N."/>
            <person name="Zhou L."/>
            <person name="Kuske C.R."/>
        </authorList>
    </citation>
    <scope>NUCLEOTIDE SEQUENCE [LARGE SCALE GENOMIC DNA]</scope>
    <source>
        <strain evidence="2 3">Ellin345</strain>
    </source>
</reference>
<dbReference type="Proteomes" id="UP000002432">
    <property type="component" value="Chromosome"/>
</dbReference>
<name>Q1ILA3_KORVE</name>